<comment type="caution">
    <text evidence="5">The sequence shown here is derived from an EMBL/GenBank/DDBJ whole genome shotgun (WGS) entry which is preliminary data.</text>
</comment>
<evidence type="ECO:0000256" key="3">
    <source>
        <dbReference type="SAM" id="MobiDB-lite"/>
    </source>
</evidence>
<evidence type="ECO:0000313" key="5">
    <source>
        <dbReference type="EMBL" id="MBR9651517.1"/>
    </source>
</evidence>
<dbReference type="RefSeq" id="WP_212701039.1">
    <property type="nucleotide sequence ID" value="NZ_JADMKU010000008.1"/>
</dbReference>
<reference evidence="5 6" key="1">
    <citation type="journal article" date="2021" name="Arch. Microbiol.">
        <title>Thalassobius aquimarinus sp. nov., isolated from the Sea of Japan seashore.</title>
        <authorList>
            <person name="Kurilenko V.V."/>
            <person name="Romanenko L.A."/>
            <person name="Chernysheva N.Y."/>
            <person name="Velansky P.V."/>
            <person name="Tekutyeva L.A."/>
            <person name="Isaeva M.P."/>
            <person name="Mikhailov V.V."/>
        </authorList>
    </citation>
    <scope>NUCLEOTIDE SEQUENCE [LARGE SCALE GENOMIC DNA]</scope>
    <source>
        <strain evidence="5 6">KMM 8518</strain>
    </source>
</reference>
<dbReference type="Pfam" id="PF00440">
    <property type="entry name" value="TetR_N"/>
    <property type="match status" value="1"/>
</dbReference>
<dbReference type="SUPFAM" id="SSF46689">
    <property type="entry name" value="Homeodomain-like"/>
    <property type="match status" value="1"/>
</dbReference>
<dbReference type="InterPro" id="IPR050624">
    <property type="entry name" value="HTH-type_Tx_Regulator"/>
</dbReference>
<evidence type="ECO:0000256" key="2">
    <source>
        <dbReference type="PROSITE-ProRule" id="PRU00335"/>
    </source>
</evidence>
<dbReference type="PANTHER" id="PTHR43479:SF11">
    <property type="entry name" value="ACREF_ENVCD OPERON REPRESSOR-RELATED"/>
    <property type="match status" value="1"/>
</dbReference>
<accession>A0ABS5HRY6</accession>
<feature type="domain" description="HTH tetR-type" evidence="4">
    <location>
        <begin position="21"/>
        <end position="81"/>
    </location>
</feature>
<keyword evidence="1 2" id="KW-0238">DNA-binding</keyword>
<dbReference type="InterPro" id="IPR001647">
    <property type="entry name" value="HTH_TetR"/>
</dbReference>
<dbReference type="PANTHER" id="PTHR43479">
    <property type="entry name" value="ACREF/ENVCD OPERON REPRESSOR-RELATED"/>
    <property type="match status" value="1"/>
</dbReference>
<feature type="DNA-binding region" description="H-T-H motif" evidence="2">
    <location>
        <begin position="44"/>
        <end position="63"/>
    </location>
</feature>
<evidence type="ECO:0000259" key="4">
    <source>
        <dbReference type="PROSITE" id="PS50977"/>
    </source>
</evidence>
<dbReference type="Gene3D" id="1.10.357.10">
    <property type="entry name" value="Tetracycline Repressor, domain 2"/>
    <property type="match status" value="1"/>
</dbReference>
<keyword evidence="6" id="KW-1185">Reference proteome</keyword>
<proteinExistence type="predicted"/>
<sequence>MALAHTPNRRKKRLSREEKAEETRRALFRAAAKVVGKYGYADASISRITTEANIAQGTFYNYFETRQDLFDQLLPEVGGNMLDHIKEQVDTSVSGVERELQRLTAYFDYLHENPEFYRILNEAEIFAPKAHEKHFNMLIAGYMSAFRRSRDRDELQNYTDEELEVIAYILLAARGYLSLGYAVRGGRSRKVPPQVYSAYEKIVSSGLFKF</sequence>
<dbReference type="PROSITE" id="PS50977">
    <property type="entry name" value="HTH_TETR_2"/>
    <property type="match status" value="1"/>
</dbReference>
<evidence type="ECO:0000313" key="6">
    <source>
        <dbReference type="Proteomes" id="UP001195941"/>
    </source>
</evidence>
<feature type="region of interest" description="Disordered" evidence="3">
    <location>
        <begin position="1"/>
        <end position="20"/>
    </location>
</feature>
<name>A0ABS5HRY6_9RHOB</name>
<organism evidence="5 6">
    <name type="scientific">Thalassovita aquimarina</name>
    <dbReference type="NCBI Taxonomy" id="2785917"/>
    <lineage>
        <taxon>Bacteria</taxon>
        <taxon>Pseudomonadati</taxon>
        <taxon>Pseudomonadota</taxon>
        <taxon>Alphaproteobacteria</taxon>
        <taxon>Rhodobacterales</taxon>
        <taxon>Roseobacteraceae</taxon>
        <taxon>Thalassovita</taxon>
    </lineage>
</organism>
<gene>
    <name evidence="5" type="ORF">IT775_10320</name>
</gene>
<dbReference type="EMBL" id="JADMKU010000008">
    <property type="protein sequence ID" value="MBR9651517.1"/>
    <property type="molecule type" value="Genomic_DNA"/>
</dbReference>
<dbReference type="PRINTS" id="PR00455">
    <property type="entry name" value="HTHTETR"/>
</dbReference>
<evidence type="ECO:0000256" key="1">
    <source>
        <dbReference type="ARBA" id="ARBA00023125"/>
    </source>
</evidence>
<protein>
    <submittedName>
        <fullName evidence="5">TetR/AcrR family transcriptional regulator</fullName>
    </submittedName>
</protein>
<dbReference type="InterPro" id="IPR009057">
    <property type="entry name" value="Homeodomain-like_sf"/>
</dbReference>
<dbReference type="Proteomes" id="UP001195941">
    <property type="component" value="Unassembled WGS sequence"/>
</dbReference>